<dbReference type="AlphaFoldDB" id="A0A8B8LNG0"/>
<evidence type="ECO:0000313" key="3">
    <source>
        <dbReference type="RefSeq" id="XP_027357442.1"/>
    </source>
</evidence>
<sequence>MIRAKIKVVQDRQKSYHDQQKKALEFQVGDHVFWRVSPITGVGRALKSRKLSPKFIGPFEVLSKVGPVAYHIALPPNLSNLHPLFHVSQLRKYILDLSHVIEFDPVQVHENLSYDVFLVKIVDHRIKQLRGKDISLVKVIWNASDEGDTTCEPKDKMKEAYPHLFFNQ</sequence>
<reference evidence="3" key="2">
    <citation type="submission" date="2025-08" db="UniProtKB">
        <authorList>
            <consortium name="RefSeq"/>
        </authorList>
    </citation>
    <scope>IDENTIFICATION</scope>
    <source>
        <tissue evidence="3">Young leaves</tissue>
    </source>
</reference>
<evidence type="ECO:0000259" key="1">
    <source>
        <dbReference type="Pfam" id="PF24626"/>
    </source>
</evidence>
<reference evidence="2" key="1">
    <citation type="journal article" date="2019" name="Toxins">
        <title>Detection of Abrin-Like and Prepropulchellin-Like Toxin Genes and Transcripts Using Whole Genome Sequencing and Full-Length Transcript Sequencing of Abrus precatorius.</title>
        <authorList>
            <person name="Hovde B.T."/>
            <person name="Daligault H.E."/>
            <person name="Hanschen E.R."/>
            <person name="Kunde Y.A."/>
            <person name="Johnson M.B."/>
            <person name="Starkenburg S.R."/>
            <person name="Johnson S.L."/>
        </authorList>
    </citation>
    <scope>NUCLEOTIDE SEQUENCE [LARGE SCALE GENOMIC DNA]</scope>
</reference>
<protein>
    <submittedName>
        <fullName evidence="3">Uncharacterized protein LOC113866842</fullName>
    </submittedName>
</protein>
<dbReference type="PANTHER" id="PTHR46148">
    <property type="entry name" value="CHROMO DOMAIN-CONTAINING PROTEIN"/>
    <property type="match status" value="1"/>
</dbReference>
<dbReference type="OrthoDB" id="1939135at2759"/>
<keyword evidence="2" id="KW-1185">Reference proteome</keyword>
<dbReference type="Pfam" id="PF24626">
    <property type="entry name" value="SH3_Tf2-1"/>
    <property type="match status" value="1"/>
</dbReference>
<accession>A0A8B8LNG0</accession>
<dbReference type="PANTHER" id="PTHR46148:SF60">
    <property type="entry name" value="CHROMO DOMAIN-CONTAINING PROTEIN"/>
    <property type="match status" value="1"/>
</dbReference>
<dbReference type="KEGG" id="aprc:113866842"/>
<gene>
    <name evidence="3" type="primary">LOC113866842</name>
</gene>
<dbReference type="GeneID" id="113866842"/>
<name>A0A8B8LNG0_ABRPR</name>
<evidence type="ECO:0000313" key="2">
    <source>
        <dbReference type="Proteomes" id="UP000694853"/>
    </source>
</evidence>
<dbReference type="Proteomes" id="UP000694853">
    <property type="component" value="Unplaced"/>
</dbReference>
<dbReference type="RefSeq" id="XP_027357442.1">
    <property type="nucleotide sequence ID" value="XM_027501641.1"/>
</dbReference>
<dbReference type="InterPro" id="IPR056924">
    <property type="entry name" value="SH3_Tf2-1"/>
</dbReference>
<proteinExistence type="predicted"/>
<organism evidence="2 3">
    <name type="scientific">Abrus precatorius</name>
    <name type="common">Indian licorice</name>
    <name type="synonym">Glycine abrus</name>
    <dbReference type="NCBI Taxonomy" id="3816"/>
    <lineage>
        <taxon>Eukaryota</taxon>
        <taxon>Viridiplantae</taxon>
        <taxon>Streptophyta</taxon>
        <taxon>Embryophyta</taxon>
        <taxon>Tracheophyta</taxon>
        <taxon>Spermatophyta</taxon>
        <taxon>Magnoliopsida</taxon>
        <taxon>eudicotyledons</taxon>
        <taxon>Gunneridae</taxon>
        <taxon>Pentapetalae</taxon>
        <taxon>rosids</taxon>
        <taxon>fabids</taxon>
        <taxon>Fabales</taxon>
        <taxon>Fabaceae</taxon>
        <taxon>Papilionoideae</taxon>
        <taxon>50 kb inversion clade</taxon>
        <taxon>NPAAA clade</taxon>
        <taxon>indigoferoid/millettioid clade</taxon>
        <taxon>Abreae</taxon>
        <taxon>Abrus</taxon>
    </lineage>
</organism>
<feature type="domain" description="Tf2-1-like SH3-like" evidence="1">
    <location>
        <begin position="29"/>
        <end position="93"/>
    </location>
</feature>